<keyword evidence="2" id="KW-1185">Reference proteome</keyword>
<dbReference type="Proteomes" id="UP001569154">
    <property type="component" value="Unassembled WGS sequence"/>
</dbReference>
<name>A0ABV4L4C2_9GAMM</name>
<evidence type="ECO:0000313" key="1">
    <source>
        <dbReference type="EMBL" id="MEZ8082563.1"/>
    </source>
</evidence>
<dbReference type="EMBL" id="JBGONM010000038">
    <property type="protein sequence ID" value="MEZ8082563.1"/>
    <property type="molecule type" value="Genomic_DNA"/>
</dbReference>
<accession>A0ABV4L4C2</accession>
<protein>
    <submittedName>
        <fullName evidence="1">Uncharacterized protein</fullName>
    </submittedName>
</protein>
<comment type="caution">
    <text evidence="1">The sequence shown here is derived from an EMBL/GenBank/DDBJ whole genome shotgun (WGS) entry which is preliminary data.</text>
</comment>
<dbReference type="RefSeq" id="WP_017013023.1">
    <property type="nucleotide sequence ID" value="NZ_AJYG02000064.1"/>
</dbReference>
<reference evidence="1 2" key="1">
    <citation type="submission" date="2024-06" db="EMBL/GenBank/DDBJ databases">
        <authorList>
            <person name="Steensen K."/>
            <person name="Seneca J."/>
            <person name="Bartlau N."/>
            <person name="Yu A.X."/>
            <person name="Polz M.F."/>
        </authorList>
    </citation>
    <scope>NUCLEOTIDE SEQUENCE [LARGE SCALE GENOMIC DNA]</scope>
    <source>
        <strain evidence="1 2">1F260</strain>
    </source>
</reference>
<sequence>MSKTLNYSLLLLRSSKRMQEKVLKGLDAKSRTLLEDKLSTVPLFEVAKLRVLKAQLVSSNEALLDTVEDNKVESEVSCKASERAINFIVSSSVFHIESKDEASAYYQNLSGKSQQFIGHYLESKEVINER</sequence>
<evidence type="ECO:0000313" key="2">
    <source>
        <dbReference type="Proteomes" id="UP001569154"/>
    </source>
</evidence>
<organism evidence="1 2">
    <name type="scientific">Enterovibrio norvegicus</name>
    <dbReference type="NCBI Taxonomy" id="188144"/>
    <lineage>
        <taxon>Bacteria</taxon>
        <taxon>Pseudomonadati</taxon>
        <taxon>Pseudomonadota</taxon>
        <taxon>Gammaproteobacteria</taxon>
        <taxon>Vibrionales</taxon>
        <taxon>Vibrionaceae</taxon>
        <taxon>Enterovibrio</taxon>
    </lineage>
</organism>
<gene>
    <name evidence="1" type="ORF">ACED35_15695</name>
</gene>
<proteinExistence type="predicted"/>